<evidence type="ECO:0000256" key="3">
    <source>
        <dbReference type="ARBA" id="ARBA00023163"/>
    </source>
</evidence>
<evidence type="ECO:0000313" key="8">
    <source>
        <dbReference type="Proteomes" id="UP000095023"/>
    </source>
</evidence>
<dbReference type="InterPro" id="IPR009088">
    <property type="entry name" value="TFIIA_b-brl"/>
</dbReference>
<evidence type="ECO:0000313" key="7">
    <source>
        <dbReference type="EMBL" id="ODV92430.1"/>
    </source>
</evidence>
<comment type="subcellular location">
    <subcellularLocation>
        <location evidence="1">Nucleus</location>
    </subcellularLocation>
</comment>
<gene>
    <name evidence="7" type="ORF">CANCADRAFT_30588</name>
</gene>
<evidence type="ECO:0000256" key="4">
    <source>
        <dbReference type="ARBA" id="ARBA00023242"/>
    </source>
</evidence>
<protein>
    <recommendedName>
        <fullName evidence="5">Transcription initiation factor IIA large subunit</fullName>
    </recommendedName>
</protein>
<dbReference type="InterPro" id="IPR004855">
    <property type="entry name" value="TFIIA_asu/bsu"/>
</dbReference>
<keyword evidence="4" id="KW-0539">Nucleus</keyword>
<dbReference type="FunFam" id="1.10.287.100:FF:000001">
    <property type="entry name" value="Transcription initiation factor IIA subunit"/>
    <property type="match status" value="1"/>
</dbReference>
<dbReference type="PANTHER" id="PTHR12694:SF8">
    <property type="entry name" value="TRANSCRIPTION INITIATION FACTOR IIA SUBUNIT 1"/>
    <property type="match status" value="1"/>
</dbReference>
<dbReference type="EMBL" id="KV453841">
    <property type="protein sequence ID" value="ODV92430.1"/>
    <property type="molecule type" value="Genomic_DNA"/>
</dbReference>
<evidence type="ECO:0000256" key="1">
    <source>
        <dbReference type="ARBA" id="ARBA00004123"/>
    </source>
</evidence>
<dbReference type="Proteomes" id="UP000095023">
    <property type="component" value="Unassembled WGS sequence"/>
</dbReference>
<dbReference type="GO" id="GO:0006367">
    <property type="term" value="P:transcription initiation at RNA polymerase II promoter"/>
    <property type="evidence" value="ECO:0007669"/>
    <property type="project" value="InterPro"/>
</dbReference>
<accession>A0A1E4TKY4</accession>
<evidence type="ECO:0000256" key="2">
    <source>
        <dbReference type="ARBA" id="ARBA00010059"/>
    </source>
</evidence>
<dbReference type="PANTHER" id="PTHR12694">
    <property type="entry name" value="TRANSCRIPTION INITIATION FACTOR IIA SUBUNIT 1"/>
    <property type="match status" value="1"/>
</dbReference>
<keyword evidence="8" id="KW-1185">Reference proteome</keyword>
<dbReference type="CDD" id="cd07976">
    <property type="entry name" value="TFIIA_alpha_beta_like"/>
    <property type="match status" value="1"/>
</dbReference>
<reference evidence="8" key="1">
    <citation type="submission" date="2016-02" db="EMBL/GenBank/DDBJ databases">
        <title>Comparative genomics of biotechnologically important yeasts.</title>
        <authorList>
            <consortium name="DOE Joint Genome Institute"/>
            <person name="Riley R."/>
            <person name="Haridas S."/>
            <person name="Wolfe K.H."/>
            <person name="Lopes M.R."/>
            <person name="Hittinger C.T."/>
            <person name="Goker M."/>
            <person name="Salamov A."/>
            <person name="Wisecaver J."/>
            <person name="Long T.M."/>
            <person name="Aerts A.L."/>
            <person name="Barry K."/>
            <person name="Choi C."/>
            <person name="Clum A."/>
            <person name="Coughlan A.Y."/>
            <person name="Deshpande S."/>
            <person name="Douglass A.P."/>
            <person name="Hanson S.J."/>
            <person name="Klenk H.-P."/>
            <person name="Labutti K."/>
            <person name="Lapidus A."/>
            <person name="Lindquist E."/>
            <person name="Lipzen A."/>
            <person name="Meier-Kolthoff J.P."/>
            <person name="Ohm R.A."/>
            <person name="Otillar R.P."/>
            <person name="Pangilinan J."/>
            <person name="Peng Y."/>
            <person name="Rokas A."/>
            <person name="Rosa C.A."/>
            <person name="Scheuner C."/>
            <person name="Sibirny A.A."/>
            <person name="Slot J.C."/>
            <person name="Stielow J.B."/>
            <person name="Sun H."/>
            <person name="Kurtzman C.P."/>
            <person name="Blackwell M."/>
            <person name="Jeffries T.W."/>
            <person name="Grigoriev I.V."/>
        </authorList>
    </citation>
    <scope>NUCLEOTIDE SEQUENCE [LARGE SCALE GENOMIC DNA]</scope>
    <source>
        <strain evidence="8">NRRL Y-17796</strain>
    </source>
</reference>
<feature type="compositionally biased region" description="Acidic residues" evidence="6">
    <location>
        <begin position="203"/>
        <end position="227"/>
    </location>
</feature>
<evidence type="ECO:0000256" key="5">
    <source>
        <dbReference type="ARBA" id="ARBA00074154"/>
    </source>
</evidence>
<dbReference type="SUPFAM" id="SSF50784">
    <property type="entry name" value="Transcription factor IIA (TFIIA), beta-barrel domain"/>
    <property type="match status" value="1"/>
</dbReference>
<organism evidence="7 8">
    <name type="scientific">Tortispora caseinolytica NRRL Y-17796</name>
    <dbReference type="NCBI Taxonomy" id="767744"/>
    <lineage>
        <taxon>Eukaryota</taxon>
        <taxon>Fungi</taxon>
        <taxon>Dikarya</taxon>
        <taxon>Ascomycota</taxon>
        <taxon>Saccharomycotina</taxon>
        <taxon>Trigonopsidomycetes</taxon>
        <taxon>Trigonopsidales</taxon>
        <taxon>Trigonopsidaceae</taxon>
        <taxon>Tortispora</taxon>
    </lineage>
</organism>
<dbReference type="Pfam" id="PF03153">
    <property type="entry name" value="TFIIA"/>
    <property type="match status" value="2"/>
</dbReference>
<dbReference type="GO" id="GO:0005672">
    <property type="term" value="C:transcription factor TFIIA complex"/>
    <property type="evidence" value="ECO:0007669"/>
    <property type="project" value="InterPro"/>
</dbReference>
<dbReference type="SMART" id="SM01371">
    <property type="entry name" value="TFIIA"/>
    <property type="match status" value="1"/>
</dbReference>
<name>A0A1E4TKY4_9ASCO</name>
<sequence>MSHQLVGSLYRKVIDDVINESRLDFEEAGIDEGTLRELQTLWQQRMSALRVARFPWDPVPENTTVIADGDLFESGGDVGLAGDTDLAANRAMAAMRAARQIQKYAQDSDQKLGTSSADQSIRGIMKQSGLGEEESGSGLVLPGGGKTTQVDGTYDGIDERGGFVNIELSGGIKLQRASDFPERYERIRKNIQSQLDGANTGSDDSDAINSDLDDSEDELGSQDEENEENSNIMLCLYDKVQRTKNKWKCSFREGIISIEGRDYVFSRANGEYEW</sequence>
<dbReference type="AlphaFoldDB" id="A0A1E4TKY4"/>
<proteinExistence type="inferred from homology"/>
<feature type="region of interest" description="Disordered" evidence="6">
    <location>
        <begin position="128"/>
        <end position="147"/>
    </location>
</feature>
<evidence type="ECO:0000256" key="6">
    <source>
        <dbReference type="SAM" id="MobiDB-lite"/>
    </source>
</evidence>
<dbReference type="SUPFAM" id="SSF47396">
    <property type="entry name" value="Transcription factor IIA (TFIIA), alpha-helical domain"/>
    <property type="match status" value="1"/>
</dbReference>
<comment type="similarity">
    <text evidence="2">Belongs to the TFIIA subunit 1 family.</text>
</comment>
<keyword evidence="3" id="KW-0804">Transcription</keyword>
<feature type="region of interest" description="Disordered" evidence="6">
    <location>
        <begin position="191"/>
        <end position="227"/>
    </location>
</feature>
<dbReference type="Gene3D" id="1.10.287.100">
    <property type="match status" value="1"/>
</dbReference>
<feature type="compositionally biased region" description="Polar residues" evidence="6">
    <location>
        <begin position="191"/>
        <end position="201"/>
    </location>
</feature>
<dbReference type="OrthoDB" id="6275927at2759"/>
<dbReference type="Gene3D" id="2.30.18.10">
    <property type="entry name" value="Transcription factor IIA (TFIIA), beta-barrel domain"/>
    <property type="match status" value="1"/>
</dbReference>